<sequence length="1029" mass="115693">MVQNIVLHYEHKDLTWMDLCREDCHQETDVIHQIIDNESKLELTFPETIIPPMNGKPNSSRLYLGLTFGGVEIDLNGALAKTRALSLKFKLKKNLKSRILADWDRHFQSTVCVVIFFRMKSDLSKLDATNDTQLLWWSFSAFMDAVSMSLRRVHLWLMACALCLITICILCSLGPNGYLSKPALGLVIGLILIVSCLAGYSVQLTGATHLNAAAFPAFFVLTGIGLIILFSLEGSWTKYSNVACDPVEKLSLILSWDGPCAVLSSLIIIVPFLIIGSSTVNPYLQYVSFVTAAGVAVLLMFAVLFFVVFLYVTGRRETCGVKWYQCWRVGDNQFAPRQMKQFSEASLIALHDKMTEQRSSSIHSMTASVSKPYMKVPIAFIFAIYLMLACWGYKDLHIDLKEEYFMSSDTEAYQFVETYRHMFGHFEQYLELIFTEPIDYHDAHRKAALLEILEWPVRDQYASRSISWLKDFIRFESTTIYDINQDTFVPIVNLVFLGTDIYRKYRTDVVFDKYQTQIVASKMFIELNERGVSDCTGVIREILSKARAAGLPLTIRAPFLFMIQHDLQLFSTVLVSFAILMCCICVFSLVLCGIPSLSALVLFSNLSVMLGVIGFCPHWNVPINIVTLCTALSGNALTTVIVAYFCYNYANAGKIQKSVKQKVVYSFQTCLFPTTLACIVPLVTYIPLLWLDIPIVTHVWKVLVFTSLISLLHFLLFLPNMMVFFTEQVPSLWVSLQERCENYCCYCYDMEEDSGSIYFIPTGGHDMDAEHMARFASISTPQIGRGVLVSALPPGYLQVSPPVLIPDVLTCQKSYSGYPSLNRYKTRRLSDPVICTQFSPRPSSPKLITSINESHSKSSNDTKLSNSTVRQSDAIYEEPPSPSQRRSALSIDAIGPQCRSYQQRSPSATIPTRKLLTSNNVCNTMSFPPGDCCDSPTEQRQIISYSNTNKQYSVDGSNASHGESKTTDTAIKVRSGWGQYLLEDSLRSNGEGQIATAQPVVLYPTSTSHGDDFLSTRMSRNITERTQRL</sequence>
<feature type="compositionally biased region" description="Polar residues" evidence="2">
    <location>
        <begin position="836"/>
        <end position="853"/>
    </location>
</feature>
<proteinExistence type="inferred from homology"/>
<evidence type="ECO:0000313" key="5">
    <source>
        <dbReference type="EMBL" id="MFH4978766.1"/>
    </source>
</evidence>
<feature type="transmembrane region" description="Helical" evidence="3">
    <location>
        <begin position="702"/>
        <end position="725"/>
    </location>
</feature>
<dbReference type="SUPFAM" id="SSF82866">
    <property type="entry name" value="Multidrug efflux transporter AcrB transmembrane domain"/>
    <property type="match status" value="1"/>
</dbReference>
<feature type="transmembrane region" description="Helical" evidence="3">
    <location>
        <begin position="286"/>
        <end position="312"/>
    </location>
</feature>
<organism evidence="5 6">
    <name type="scientific">Gnathostoma spinigerum</name>
    <dbReference type="NCBI Taxonomy" id="75299"/>
    <lineage>
        <taxon>Eukaryota</taxon>
        <taxon>Metazoa</taxon>
        <taxon>Ecdysozoa</taxon>
        <taxon>Nematoda</taxon>
        <taxon>Chromadorea</taxon>
        <taxon>Rhabditida</taxon>
        <taxon>Spirurina</taxon>
        <taxon>Gnathostomatomorpha</taxon>
        <taxon>Gnathostomatoidea</taxon>
        <taxon>Gnathostomatidae</taxon>
        <taxon>Gnathostoma</taxon>
    </lineage>
</organism>
<feature type="transmembrane region" description="Helical" evidence="3">
    <location>
        <begin position="665"/>
        <end position="690"/>
    </location>
</feature>
<dbReference type="Pfam" id="PF12349">
    <property type="entry name" value="Sterol-sensing"/>
    <property type="match status" value="1"/>
</dbReference>
<dbReference type="PANTHER" id="PTHR10796">
    <property type="entry name" value="PATCHED-RELATED"/>
    <property type="match status" value="1"/>
</dbReference>
<dbReference type="InterPro" id="IPR051697">
    <property type="entry name" value="Patched_domain-protein"/>
</dbReference>
<evidence type="ECO:0000256" key="3">
    <source>
        <dbReference type="SAM" id="Phobius"/>
    </source>
</evidence>
<feature type="transmembrane region" description="Helical" evidence="3">
    <location>
        <begin position="182"/>
        <end position="200"/>
    </location>
</feature>
<evidence type="ECO:0000256" key="1">
    <source>
        <dbReference type="ARBA" id="ARBA00005585"/>
    </source>
</evidence>
<feature type="transmembrane region" description="Helical" evidence="3">
    <location>
        <begin position="252"/>
        <end position="274"/>
    </location>
</feature>
<feature type="region of interest" description="Disordered" evidence="2">
    <location>
        <begin position="1005"/>
        <end position="1029"/>
    </location>
</feature>
<feature type="transmembrane region" description="Helical" evidence="3">
    <location>
        <begin position="623"/>
        <end position="645"/>
    </location>
</feature>
<evidence type="ECO:0000313" key="6">
    <source>
        <dbReference type="Proteomes" id="UP001608902"/>
    </source>
</evidence>
<feature type="transmembrane region" description="Helical" evidence="3">
    <location>
        <begin position="153"/>
        <end position="176"/>
    </location>
</feature>
<dbReference type="Gene3D" id="1.20.1640.10">
    <property type="entry name" value="Multidrug efflux transporter AcrB transmembrane domain"/>
    <property type="match status" value="1"/>
</dbReference>
<feature type="transmembrane region" description="Helical" evidence="3">
    <location>
        <begin position="569"/>
        <end position="591"/>
    </location>
</feature>
<dbReference type="PANTHER" id="PTHR10796:SF187">
    <property type="entry name" value="SSD DOMAIN-CONTAINING PROTEIN"/>
    <property type="match status" value="1"/>
</dbReference>
<comment type="caution">
    <text evidence="5">The sequence shown here is derived from an EMBL/GenBank/DDBJ whole genome shotgun (WGS) entry which is preliminary data.</text>
</comment>
<protein>
    <recommendedName>
        <fullName evidence="4">SSD domain-containing protein</fullName>
    </recommendedName>
</protein>
<keyword evidence="3" id="KW-1133">Transmembrane helix</keyword>
<feature type="transmembrane region" description="Helical" evidence="3">
    <location>
        <begin position="597"/>
        <end position="616"/>
    </location>
</feature>
<feature type="transmembrane region" description="Helical" evidence="3">
    <location>
        <begin position="212"/>
        <end position="232"/>
    </location>
</feature>
<feature type="transmembrane region" description="Helical" evidence="3">
    <location>
        <begin position="373"/>
        <end position="393"/>
    </location>
</feature>
<feature type="region of interest" description="Disordered" evidence="2">
    <location>
        <begin position="835"/>
        <end position="887"/>
    </location>
</feature>
<dbReference type="PROSITE" id="PS50156">
    <property type="entry name" value="SSD"/>
    <property type="match status" value="1"/>
</dbReference>
<keyword evidence="3" id="KW-0812">Transmembrane</keyword>
<dbReference type="InterPro" id="IPR053958">
    <property type="entry name" value="HMGCR/SNAP/NPC1-like_SSD"/>
</dbReference>
<feature type="domain" description="SSD" evidence="4">
    <location>
        <begin position="218"/>
        <end position="312"/>
    </location>
</feature>
<dbReference type="AlphaFoldDB" id="A0ABD6EHR9"/>
<keyword evidence="6" id="KW-1185">Reference proteome</keyword>
<feature type="compositionally biased region" description="Polar residues" evidence="2">
    <location>
        <begin position="861"/>
        <end position="871"/>
    </location>
</feature>
<dbReference type="EMBL" id="JBGFUD010003500">
    <property type="protein sequence ID" value="MFH4978766.1"/>
    <property type="molecule type" value="Genomic_DNA"/>
</dbReference>
<reference evidence="5 6" key="1">
    <citation type="submission" date="2024-08" db="EMBL/GenBank/DDBJ databases">
        <title>Gnathostoma spinigerum genome.</title>
        <authorList>
            <person name="Gonzalez-Bertolin B."/>
            <person name="Monzon S."/>
            <person name="Zaballos A."/>
            <person name="Jimenez P."/>
            <person name="Dekumyoy P."/>
            <person name="Varona S."/>
            <person name="Cuesta I."/>
            <person name="Sumanam S."/>
            <person name="Adisakwattana P."/>
            <person name="Gasser R.B."/>
            <person name="Hernandez-Gonzalez A."/>
            <person name="Young N.D."/>
            <person name="Perteguer M.J."/>
        </authorList>
    </citation>
    <scope>NUCLEOTIDE SEQUENCE [LARGE SCALE GENOMIC DNA]</scope>
    <source>
        <strain evidence="5">AL3</strain>
        <tissue evidence="5">Liver</tissue>
    </source>
</reference>
<evidence type="ECO:0000256" key="2">
    <source>
        <dbReference type="SAM" id="MobiDB-lite"/>
    </source>
</evidence>
<dbReference type="InterPro" id="IPR000731">
    <property type="entry name" value="SSD"/>
</dbReference>
<keyword evidence="3" id="KW-0472">Membrane</keyword>
<gene>
    <name evidence="5" type="ORF">AB6A40_005475</name>
</gene>
<dbReference type="Proteomes" id="UP001608902">
    <property type="component" value="Unassembled WGS sequence"/>
</dbReference>
<name>A0ABD6EHR9_9BILA</name>
<comment type="similarity">
    <text evidence="1">Belongs to the patched family.</text>
</comment>
<accession>A0ABD6EHR9</accession>
<evidence type="ECO:0000259" key="4">
    <source>
        <dbReference type="PROSITE" id="PS50156"/>
    </source>
</evidence>